<gene>
    <name evidence="1" type="ORF">WJX81_008283</name>
</gene>
<dbReference type="InterPro" id="IPR036318">
    <property type="entry name" value="FAD-bd_PCMH-like_sf"/>
</dbReference>
<evidence type="ECO:0000313" key="2">
    <source>
        <dbReference type="Proteomes" id="UP001445335"/>
    </source>
</evidence>
<dbReference type="EMBL" id="JALJOU010000024">
    <property type="protein sequence ID" value="KAK9837034.1"/>
    <property type="molecule type" value="Genomic_DNA"/>
</dbReference>
<reference evidence="1 2" key="1">
    <citation type="journal article" date="2024" name="Nat. Commun.">
        <title>Phylogenomics reveals the evolutionary origins of lichenization in chlorophyte algae.</title>
        <authorList>
            <person name="Puginier C."/>
            <person name="Libourel C."/>
            <person name="Otte J."/>
            <person name="Skaloud P."/>
            <person name="Haon M."/>
            <person name="Grisel S."/>
            <person name="Petersen M."/>
            <person name="Berrin J.G."/>
            <person name="Delaux P.M."/>
            <person name="Dal Grande F."/>
            <person name="Keller J."/>
        </authorList>
    </citation>
    <scope>NUCLEOTIDE SEQUENCE [LARGE SCALE GENOMIC DNA]</scope>
    <source>
        <strain evidence="1 2">SAG 245.80</strain>
    </source>
</reference>
<dbReference type="SUPFAM" id="SSF56176">
    <property type="entry name" value="FAD-binding/transporter-associated domain-like"/>
    <property type="match status" value="1"/>
</dbReference>
<sequence>MGISADIRGLDPSDLLGQPHWDRIAAYSQRWAESLANHPPHSISEQERLLNGHLAWQNWGGTLPPAPLGRLLVPQTFGRVAAAVCAAAAAGRRVRAVGKGHTWTPMFFDADGAQRKRSTSAAYSSGCDCWRAVAADLGHAAVPSDVVLDSVRHGHPSPMGT</sequence>
<dbReference type="InterPro" id="IPR016167">
    <property type="entry name" value="FAD-bd_PCMH_sub1"/>
</dbReference>
<dbReference type="Gene3D" id="3.30.43.10">
    <property type="entry name" value="Uridine Diphospho-n-acetylenolpyruvylglucosamine Reductase, domain 2"/>
    <property type="match status" value="1"/>
</dbReference>
<organism evidence="1 2">
    <name type="scientific">Elliptochloris bilobata</name>
    <dbReference type="NCBI Taxonomy" id="381761"/>
    <lineage>
        <taxon>Eukaryota</taxon>
        <taxon>Viridiplantae</taxon>
        <taxon>Chlorophyta</taxon>
        <taxon>core chlorophytes</taxon>
        <taxon>Trebouxiophyceae</taxon>
        <taxon>Trebouxiophyceae incertae sedis</taxon>
        <taxon>Elliptochloris clade</taxon>
        <taxon>Elliptochloris</taxon>
    </lineage>
</organism>
<dbReference type="GO" id="GO:0050660">
    <property type="term" value="F:flavin adenine dinucleotide binding"/>
    <property type="evidence" value="ECO:0007669"/>
    <property type="project" value="InterPro"/>
</dbReference>
<protein>
    <submittedName>
        <fullName evidence="1">Uncharacterized protein</fullName>
    </submittedName>
</protein>
<accession>A0AAW1RTH6</accession>
<evidence type="ECO:0000313" key="1">
    <source>
        <dbReference type="EMBL" id="KAK9837034.1"/>
    </source>
</evidence>
<proteinExistence type="predicted"/>
<comment type="caution">
    <text evidence="1">The sequence shown here is derived from an EMBL/GenBank/DDBJ whole genome shotgun (WGS) entry which is preliminary data.</text>
</comment>
<keyword evidence="2" id="KW-1185">Reference proteome</keyword>
<name>A0AAW1RTH6_9CHLO</name>
<dbReference type="Proteomes" id="UP001445335">
    <property type="component" value="Unassembled WGS sequence"/>
</dbReference>
<dbReference type="AlphaFoldDB" id="A0AAW1RTH6"/>